<reference evidence="1 2" key="1">
    <citation type="journal article" date="2012" name="Proc. Natl. Acad. Sci. U.S.A.">
        <title>Genome streamlining and chemical defense in a coral reef symbiosis.</title>
        <authorList>
            <person name="Kwan J.C."/>
            <person name="Donia M.S."/>
            <person name="Han A.W."/>
            <person name="Hirose E."/>
            <person name="Haygood M.G."/>
            <person name="Schmidt E.W."/>
        </authorList>
    </citation>
    <scope>NUCLEOTIDE SEQUENCE [LARGE SCALE GENOMIC DNA]</scope>
    <source>
        <strain evidence="1 2">L2</strain>
    </source>
</reference>
<keyword evidence="2" id="KW-1185">Reference proteome</keyword>
<dbReference type="EMBL" id="CP003539">
    <property type="protein sequence ID" value="AFX99398.1"/>
    <property type="molecule type" value="Genomic_DNA"/>
</dbReference>
<name>K7Z5Q3_9PROT</name>
<proteinExistence type="predicted"/>
<dbReference type="HOGENOM" id="CLU_2823026_0_0_5"/>
<dbReference type="Proteomes" id="UP000010077">
    <property type="component" value="Chromosome"/>
</dbReference>
<organism evidence="1 2">
    <name type="scientific">Candidatus Endolissoclinum faulkneri L2</name>
    <dbReference type="NCBI Taxonomy" id="1193729"/>
    <lineage>
        <taxon>Bacteria</taxon>
        <taxon>Pseudomonadati</taxon>
        <taxon>Pseudomonadota</taxon>
        <taxon>Alphaproteobacteria</taxon>
        <taxon>Rhodospirillales</taxon>
        <taxon>Rhodospirillaceae</taxon>
        <taxon>Candidatus Endolissoclinum</taxon>
    </lineage>
</organism>
<dbReference type="AlphaFoldDB" id="K7Z5Q3"/>
<accession>K7Z5Q3</accession>
<evidence type="ECO:0000313" key="2">
    <source>
        <dbReference type="Proteomes" id="UP000010077"/>
    </source>
</evidence>
<dbReference type="KEGG" id="thal:A1OE_1223"/>
<gene>
    <name evidence="1" type="ORF">A1OE_1223</name>
</gene>
<protein>
    <submittedName>
        <fullName evidence="1">Uncharacterized protein</fullName>
    </submittedName>
</protein>
<sequence length="66" mass="8137">MTLLDFDCLMIKYHIKNDEKYTCEPRYFVLIRSQRINNKLLNKFICYQDKLHRNLLCNEKIFSESM</sequence>
<evidence type="ECO:0000313" key="1">
    <source>
        <dbReference type="EMBL" id="AFX99398.1"/>
    </source>
</evidence>